<evidence type="ECO:0000313" key="1">
    <source>
        <dbReference type="EMBL" id="GAA3863235.1"/>
    </source>
</evidence>
<dbReference type="Proteomes" id="UP001501803">
    <property type="component" value="Unassembled WGS sequence"/>
</dbReference>
<reference evidence="2" key="1">
    <citation type="journal article" date="2019" name="Int. J. Syst. Evol. Microbiol.">
        <title>The Global Catalogue of Microorganisms (GCM) 10K type strain sequencing project: providing services to taxonomists for standard genome sequencing and annotation.</title>
        <authorList>
            <consortium name="The Broad Institute Genomics Platform"/>
            <consortium name="The Broad Institute Genome Sequencing Center for Infectious Disease"/>
            <person name="Wu L."/>
            <person name="Ma J."/>
        </authorList>
    </citation>
    <scope>NUCLEOTIDE SEQUENCE [LARGE SCALE GENOMIC DNA]</scope>
    <source>
        <strain evidence="2">JCM 17021</strain>
    </source>
</reference>
<proteinExistence type="predicted"/>
<dbReference type="EMBL" id="BAABCN010000002">
    <property type="protein sequence ID" value="GAA3863235.1"/>
    <property type="molecule type" value="Genomic_DNA"/>
</dbReference>
<evidence type="ECO:0000313" key="2">
    <source>
        <dbReference type="Proteomes" id="UP001501803"/>
    </source>
</evidence>
<keyword evidence="2" id="KW-1185">Reference proteome</keyword>
<accession>A0ABP7K214</accession>
<sequence length="62" mass="6630">MVGACCGAGPPTFFVAVFVDVMRLLLREEIGAAEPQTDLTPPWRRTQSRGAALQMLAAARAL</sequence>
<name>A0ABP7K214_9MICO</name>
<organism evidence="1 2">
    <name type="scientific">Leifsonia kafniensis</name>
    <dbReference type="NCBI Taxonomy" id="475957"/>
    <lineage>
        <taxon>Bacteria</taxon>
        <taxon>Bacillati</taxon>
        <taxon>Actinomycetota</taxon>
        <taxon>Actinomycetes</taxon>
        <taxon>Micrococcales</taxon>
        <taxon>Microbacteriaceae</taxon>
        <taxon>Leifsonia</taxon>
    </lineage>
</organism>
<gene>
    <name evidence="1" type="ORF">GCM10022381_04090</name>
</gene>
<comment type="caution">
    <text evidence="1">The sequence shown here is derived from an EMBL/GenBank/DDBJ whole genome shotgun (WGS) entry which is preliminary data.</text>
</comment>
<protein>
    <submittedName>
        <fullName evidence="1">Uncharacterized protein</fullName>
    </submittedName>
</protein>